<dbReference type="InterPro" id="IPR018499">
    <property type="entry name" value="Tetraspanin/Peripherin"/>
</dbReference>
<keyword evidence="8" id="KW-1185">Reference proteome</keyword>
<keyword evidence="3 6" id="KW-0812">Transmembrane</keyword>
<feature type="non-terminal residue" evidence="7">
    <location>
        <position position="520"/>
    </location>
</feature>
<dbReference type="GO" id="GO:0016020">
    <property type="term" value="C:membrane"/>
    <property type="evidence" value="ECO:0007669"/>
    <property type="project" value="UniProtKB-SubCell"/>
</dbReference>
<evidence type="ECO:0000256" key="5">
    <source>
        <dbReference type="ARBA" id="ARBA00023136"/>
    </source>
</evidence>
<dbReference type="PANTHER" id="PTHR19282:SF551">
    <property type="entry name" value="RE08073P-RELATED"/>
    <property type="match status" value="1"/>
</dbReference>
<gene>
    <name evidence="7" type="ORF">ACJMK2_020641</name>
</gene>
<evidence type="ECO:0000256" key="2">
    <source>
        <dbReference type="ARBA" id="ARBA00006840"/>
    </source>
</evidence>
<dbReference type="Pfam" id="PF00335">
    <property type="entry name" value="Tetraspanin"/>
    <property type="match status" value="1"/>
</dbReference>
<evidence type="ECO:0000256" key="3">
    <source>
        <dbReference type="ARBA" id="ARBA00022692"/>
    </source>
</evidence>
<name>A0ABD3U154_SINWO</name>
<keyword evidence="4 6" id="KW-1133">Transmembrane helix</keyword>
<dbReference type="PRINTS" id="PR00259">
    <property type="entry name" value="TMFOUR"/>
</dbReference>
<evidence type="ECO:0000256" key="4">
    <source>
        <dbReference type="ARBA" id="ARBA00022989"/>
    </source>
</evidence>
<feature type="transmembrane region" description="Helical" evidence="6">
    <location>
        <begin position="366"/>
        <end position="389"/>
    </location>
</feature>
<dbReference type="PANTHER" id="PTHR19282">
    <property type="entry name" value="TETRASPANIN"/>
    <property type="match status" value="1"/>
</dbReference>
<dbReference type="PROSITE" id="PS00421">
    <property type="entry name" value="TM4_1"/>
    <property type="match status" value="1"/>
</dbReference>
<comment type="subcellular location">
    <subcellularLocation>
        <location evidence="1">Membrane</location>
        <topology evidence="1">Multi-pass membrane protein</topology>
    </subcellularLocation>
</comment>
<evidence type="ECO:0000256" key="6">
    <source>
        <dbReference type="SAM" id="Phobius"/>
    </source>
</evidence>
<dbReference type="AlphaFoldDB" id="A0ABD3U154"/>
<evidence type="ECO:0000313" key="7">
    <source>
        <dbReference type="EMBL" id="KAL3842651.1"/>
    </source>
</evidence>
<dbReference type="Gene3D" id="1.10.1450.10">
    <property type="entry name" value="Tetraspanin"/>
    <property type="match status" value="1"/>
</dbReference>
<sequence length="520" mass="56202">MKSHFVFVPCSSPYCAVQLSILCSAALHIVPSNFPYCAVQLSILCSAALHIVQCSSPYCAVQLSILCRATFHIVQCSSPYCAVQLSILCSAALHIVQCSSPYCAVQLSMLCSAALHIVPCSSPYCAVRLSILCSAALHIVQCSCPYCAVQLSILCRAALHIVQCSSPYCAVQLSILCRAALHIVQCSSPYCAVQLSILCRAALHIVQCSSPYCAVQLSILCSAALHIVPCNCPYCAVQLSILCSAALHIVQCSSPYCAWEGETKCLHIMKKSFDISKSTQLGNLISSAVYLLSPLETLLSDHGPVLRVKCHSSAIVSIYQAALPVISGWANLLGCAILGVGIWVRVDDNFSRYVSNNDQFNILYTGAYILIAIGVVIMVIGFLGCCGAIRENQCMLGLFFASLFIIFAALLGFGIWAIVAKDGAKELVNEALIDGVKHYFDETQPGKKQFMDTVQVDFECCGATKSGGLEYIELYKDNYAKVETCQKTSLVEPCNEKLFQFFREHLMIFAGVAIGIAVIL</sequence>
<evidence type="ECO:0000313" key="8">
    <source>
        <dbReference type="Proteomes" id="UP001634394"/>
    </source>
</evidence>
<reference evidence="7 8" key="1">
    <citation type="submission" date="2024-11" db="EMBL/GenBank/DDBJ databases">
        <title>Chromosome-level genome assembly of the freshwater bivalve Anodonta woodiana.</title>
        <authorList>
            <person name="Chen X."/>
        </authorList>
    </citation>
    <scope>NUCLEOTIDE SEQUENCE [LARGE SCALE GENOMIC DNA]</scope>
    <source>
        <strain evidence="7">MN2024</strain>
        <tissue evidence="7">Gills</tissue>
    </source>
</reference>
<accession>A0ABD3U154</accession>
<dbReference type="SUPFAM" id="SSF48652">
    <property type="entry name" value="Tetraspanin"/>
    <property type="match status" value="1"/>
</dbReference>
<comment type="similarity">
    <text evidence="2">Belongs to the tetraspanin (TM4SF) family.</text>
</comment>
<dbReference type="EMBL" id="JBJQND010000017">
    <property type="protein sequence ID" value="KAL3842651.1"/>
    <property type="molecule type" value="Genomic_DNA"/>
</dbReference>
<evidence type="ECO:0000256" key="1">
    <source>
        <dbReference type="ARBA" id="ARBA00004141"/>
    </source>
</evidence>
<dbReference type="InterPro" id="IPR018503">
    <property type="entry name" value="Tetraspanin_CS"/>
</dbReference>
<protein>
    <recommendedName>
        <fullName evidence="9">Tetraspanin</fullName>
    </recommendedName>
</protein>
<feature type="transmembrane region" description="Helical" evidence="6">
    <location>
        <begin position="321"/>
        <end position="346"/>
    </location>
</feature>
<dbReference type="Proteomes" id="UP001634394">
    <property type="component" value="Unassembled WGS sequence"/>
</dbReference>
<comment type="caution">
    <text evidence="7">The sequence shown here is derived from an EMBL/GenBank/DDBJ whole genome shotgun (WGS) entry which is preliminary data.</text>
</comment>
<evidence type="ECO:0008006" key="9">
    <source>
        <dbReference type="Google" id="ProtNLM"/>
    </source>
</evidence>
<feature type="transmembrane region" description="Helical" evidence="6">
    <location>
        <begin position="396"/>
        <end position="419"/>
    </location>
</feature>
<organism evidence="7 8">
    <name type="scientific">Sinanodonta woodiana</name>
    <name type="common">Chinese pond mussel</name>
    <name type="synonym">Anodonta woodiana</name>
    <dbReference type="NCBI Taxonomy" id="1069815"/>
    <lineage>
        <taxon>Eukaryota</taxon>
        <taxon>Metazoa</taxon>
        <taxon>Spiralia</taxon>
        <taxon>Lophotrochozoa</taxon>
        <taxon>Mollusca</taxon>
        <taxon>Bivalvia</taxon>
        <taxon>Autobranchia</taxon>
        <taxon>Heteroconchia</taxon>
        <taxon>Palaeoheterodonta</taxon>
        <taxon>Unionida</taxon>
        <taxon>Unionoidea</taxon>
        <taxon>Unionidae</taxon>
        <taxon>Unioninae</taxon>
        <taxon>Sinanodonta</taxon>
    </lineage>
</organism>
<dbReference type="InterPro" id="IPR008952">
    <property type="entry name" value="Tetraspanin_EC2_sf"/>
</dbReference>
<keyword evidence="5 6" id="KW-0472">Membrane</keyword>
<proteinExistence type="inferred from homology"/>